<accession>A0A210PE95</accession>
<name>A0A210PE95_MIZYE</name>
<dbReference type="Proteomes" id="UP000242188">
    <property type="component" value="Unassembled WGS sequence"/>
</dbReference>
<keyword evidence="3" id="KW-1185">Reference proteome</keyword>
<organism evidence="2 3">
    <name type="scientific">Mizuhopecten yessoensis</name>
    <name type="common">Japanese scallop</name>
    <name type="synonym">Patinopecten yessoensis</name>
    <dbReference type="NCBI Taxonomy" id="6573"/>
    <lineage>
        <taxon>Eukaryota</taxon>
        <taxon>Metazoa</taxon>
        <taxon>Spiralia</taxon>
        <taxon>Lophotrochozoa</taxon>
        <taxon>Mollusca</taxon>
        <taxon>Bivalvia</taxon>
        <taxon>Autobranchia</taxon>
        <taxon>Pteriomorphia</taxon>
        <taxon>Pectinida</taxon>
        <taxon>Pectinoidea</taxon>
        <taxon>Pectinidae</taxon>
        <taxon>Mizuhopecten</taxon>
    </lineage>
</organism>
<dbReference type="CDD" id="cd00027">
    <property type="entry name" value="BRCT"/>
    <property type="match status" value="1"/>
</dbReference>
<reference evidence="2 3" key="1">
    <citation type="journal article" date="2017" name="Nat. Ecol. Evol.">
        <title>Scallop genome provides insights into evolution of bilaterian karyotype and development.</title>
        <authorList>
            <person name="Wang S."/>
            <person name="Zhang J."/>
            <person name="Jiao W."/>
            <person name="Li J."/>
            <person name="Xun X."/>
            <person name="Sun Y."/>
            <person name="Guo X."/>
            <person name="Huan P."/>
            <person name="Dong B."/>
            <person name="Zhang L."/>
            <person name="Hu X."/>
            <person name="Sun X."/>
            <person name="Wang J."/>
            <person name="Zhao C."/>
            <person name="Wang Y."/>
            <person name="Wang D."/>
            <person name="Huang X."/>
            <person name="Wang R."/>
            <person name="Lv J."/>
            <person name="Li Y."/>
            <person name="Zhang Z."/>
            <person name="Liu B."/>
            <person name="Lu W."/>
            <person name="Hui Y."/>
            <person name="Liang J."/>
            <person name="Zhou Z."/>
            <person name="Hou R."/>
            <person name="Li X."/>
            <person name="Liu Y."/>
            <person name="Li H."/>
            <person name="Ning X."/>
            <person name="Lin Y."/>
            <person name="Zhao L."/>
            <person name="Xing Q."/>
            <person name="Dou J."/>
            <person name="Li Y."/>
            <person name="Mao J."/>
            <person name="Guo H."/>
            <person name="Dou H."/>
            <person name="Li T."/>
            <person name="Mu C."/>
            <person name="Jiang W."/>
            <person name="Fu Q."/>
            <person name="Fu X."/>
            <person name="Miao Y."/>
            <person name="Liu J."/>
            <person name="Yu Q."/>
            <person name="Li R."/>
            <person name="Liao H."/>
            <person name="Li X."/>
            <person name="Kong Y."/>
            <person name="Jiang Z."/>
            <person name="Chourrout D."/>
            <person name="Li R."/>
            <person name="Bao Z."/>
        </authorList>
    </citation>
    <scope>NUCLEOTIDE SEQUENCE [LARGE SCALE GENOMIC DNA]</scope>
    <source>
        <strain evidence="2 3">PY_sf001</strain>
    </source>
</reference>
<evidence type="ECO:0000313" key="3">
    <source>
        <dbReference type="Proteomes" id="UP000242188"/>
    </source>
</evidence>
<evidence type="ECO:0000313" key="2">
    <source>
        <dbReference type="EMBL" id="OWF34804.1"/>
    </source>
</evidence>
<sequence>MKKDGSSLVRRQLDFREKILTKTTFYIDIREDDLKKRISRRIRDLGGQVEGFLSKDVHILLTDSNNTSQKIGPSASLTPSPDPETKITVPLSRGEHMKLNLWNTYFKNQKAIHVKFN</sequence>
<proteinExistence type="predicted"/>
<dbReference type="EMBL" id="NEDP02076749">
    <property type="protein sequence ID" value="OWF34804.1"/>
    <property type="molecule type" value="Genomic_DNA"/>
</dbReference>
<feature type="domain" description="BRCT" evidence="1">
    <location>
        <begin position="16"/>
        <end position="69"/>
    </location>
</feature>
<evidence type="ECO:0000259" key="1">
    <source>
        <dbReference type="Pfam" id="PF00533"/>
    </source>
</evidence>
<comment type="caution">
    <text evidence="2">The sequence shown here is derived from an EMBL/GenBank/DDBJ whole genome shotgun (WGS) entry which is preliminary data.</text>
</comment>
<dbReference type="InterPro" id="IPR001357">
    <property type="entry name" value="BRCT_dom"/>
</dbReference>
<dbReference type="OrthoDB" id="21380at2759"/>
<dbReference type="AlphaFoldDB" id="A0A210PE95"/>
<dbReference type="STRING" id="6573.A0A210PE95"/>
<gene>
    <name evidence="2" type="ORF">KP79_PYT08497</name>
</gene>
<dbReference type="Pfam" id="PF00533">
    <property type="entry name" value="BRCT"/>
    <property type="match status" value="1"/>
</dbReference>
<protein>
    <submittedName>
        <fullName evidence="2">Protein DBF4-like A</fullName>
    </submittedName>
</protein>